<dbReference type="SMART" id="SM01321">
    <property type="entry name" value="Y1_Tnp"/>
    <property type="match status" value="1"/>
</dbReference>
<proteinExistence type="predicted"/>
<evidence type="ECO:0000259" key="1">
    <source>
        <dbReference type="SMART" id="SM01321"/>
    </source>
</evidence>
<evidence type="ECO:0000313" key="2">
    <source>
        <dbReference type="EMBL" id="GGO82002.1"/>
    </source>
</evidence>
<dbReference type="GO" id="GO:0006313">
    <property type="term" value="P:DNA transposition"/>
    <property type="evidence" value="ECO:0007669"/>
    <property type="project" value="InterPro"/>
</dbReference>
<reference evidence="2 3" key="1">
    <citation type="journal article" date="2014" name="Int. J. Syst. Evol. Microbiol.">
        <title>Complete genome sequence of Corynebacterium casei LMG S-19264T (=DSM 44701T), isolated from a smear-ripened cheese.</title>
        <authorList>
            <consortium name="US DOE Joint Genome Institute (JGI-PGF)"/>
            <person name="Walter F."/>
            <person name="Albersmeier A."/>
            <person name="Kalinowski J."/>
            <person name="Ruckert C."/>
        </authorList>
    </citation>
    <scope>NUCLEOTIDE SEQUENCE [LARGE SCALE GENOMIC DNA]</scope>
    <source>
        <strain evidence="2 3">CGMCC 1.7286</strain>
    </source>
</reference>
<dbReference type="GO" id="GO:0043565">
    <property type="term" value="F:sequence-specific DNA binding"/>
    <property type="evidence" value="ECO:0007669"/>
    <property type="project" value="TreeGrafter"/>
</dbReference>
<dbReference type="InterPro" id="IPR002686">
    <property type="entry name" value="Transposase_17"/>
</dbReference>
<dbReference type="SUPFAM" id="SSF143422">
    <property type="entry name" value="Transposase IS200-like"/>
    <property type="match status" value="1"/>
</dbReference>
<organism evidence="2 3">
    <name type="scientific">Marinobacterium nitratireducens</name>
    <dbReference type="NCBI Taxonomy" id="518897"/>
    <lineage>
        <taxon>Bacteria</taxon>
        <taxon>Pseudomonadati</taxon>
        <taxon>Pseudomonadota</taxon>
        <taxon>Gammaproteobacteria</taxon>
        <taxon>Oceanospirillales</taxon>
        <taxon>Oceanospirillaceae</taxon>
        <taxon>Marinobacterium</taxon>
    </lineage>
</organism>
<dbReference type="InterPro" id="IPR052715">
    <property type="entry name" value="RAYT_transposase"/>
</dbReference>
<dbReference type="AlphaFoldDB" id="A0A918DSB5"/>
<dbReference type="PANTHER" id="PTHR36966:SF1">
    <property type="entry name" value="REP-ASSOCIATED TYROSINE TRANSPOSASE"/>
    <property type="match status" value="1"/>
</dbReference>
<comment type="caution">
    <text evidence="2">The sequence shown here is derived from an EMBL/GenBank/DDBJ whole genome shotgun (WGS) entry which is preliminary data.</text>
</comment>
<feature type="domain" description="Transposase IS200-like" evidence="1">
    <location>
        <begin position="8"/>
        <end position="131"/>
    </location>
</feature>
<evidence type="ECO:0000313" key="3">
    <source>
        <dbReference type="Proteomes" id="UP000599578"/>
    </source>
</evidence>
<dbReference type="PANTHER" id="PTHR36966">
    <property type="entry name" value="REP-ASSOCIATED TYROSINE TRANSPOSASE"/>
    <property type="match status" value="1"/>
</dbReference>
<dbReference type="Pfam" id="PF01797">
    <property type="entry name" value="Y1_Tnp"/>
    <property type="match status" value="1"/>
</dbReference>
<name>A0A918DSB5_9GAMM</name>
<keyword evidence="3" id="KW-1185">Reference proteome</keyword>
<gene>
    <name evidence="2" type="ORF">GCM10011348_22330</name>
</gene>
<dbReference type="NCBIfam" id="NF047646">
    <property type="entry name" value="REP_Tyr_transpos"/>
    <property type="match status" value="1"/>
</dbReference>
<sequence>MDYRRIREPGGTYFFTVVLEDRSSTLLTDHIETLRQAFRQTRAAMPFTLEAAVVLPEHLHCIWTLPANDADFPRRWRYIKGTFSRKLPRLDAHSASRVKKGERGIWQRRYWEHLIRNERDLHRHLDYIHYNPVKHGLVSQAREWPYSSFHRFVKQGYYSLDWSDEPDDFDAGE</sequence>
<dbReference type="Proteomes" id="UP000599578">
    <property type="component" value="Unassembled WGS sequence"/>
</dbReference>
<accession>A0A918DSB5</accession>
<protein>
    <submittedName>
        <fullName evidence="2">Transposase</fullName>
    </submittedName>
</protein>
<dbReference type="GO" id="GO:0004803">
    <property type="term" value="F:transposase activity"/>
    <property type="evidence" value="ECO:0007669"/>
    <property type="project" value="InterPro"/>
</dbReference>
<dbReference type="RefSeq" id="WP_188860676.1">
    <property type="nucleotide sequence ID" value="NZ_BMLT01000005.1"/>
</dbReference>
<dbReference type="EMBL" id="BMLT01000005">
    <property type="protein sequence ID" value="GGO82002.1"/>
    <property type="molecule type" value="Genomic_DNA"/>
</dbReference>
<dbReference type="Gene3D" id="3.30.70.1290">
    <property type="entry name" value="Transposase IS200-like"/>
    <property type="match status" value="1"/>
</dbReference>
<dbReference type="InterPro" id="IPR036515">
    <property type="entry name" value="Transposase_17_sf"/>
</dbReference>